<dbReference type="AlphaFoldDB" id="A0A2P6M9E0"/>
<proteinExistence type="predicted"/>
<name>A0A2P6M9E0_9GAMM</name>
<accession>A0A2P6M9E0</accession>
<dbReference type="EMBL" id="PVLF01000006">
    <property type="protein sequence ID" value="PRH82616.1"/>
    <property type="molecule type" value="Genomic_DNA"/>
</dbReference>
<evidence type="ECO:0008006" key="3">
    <source>
        <dbReference type="Google" id="ProtNLM"/>
    </source>
</evidence>
<organism evidence="1 2">
    <name type="scientific">Arenimonas caeni</name>
    <dbReference type="NCBI Taxonomy" id="2058085"/>
    <lineage>
        <taxon>Bacteria</taxon>
        <taxon>Pseudomonadati</taxon>
        <taxon>Pseudomonadota</taxon>
        <taxon>Gammaproteobacteria</taxon>
        <taxon>Lysobacterales</taxon>
        <taxon>Lysobacteraceae</taxon>
        <taxon>Arenimonas</taxon>
    </lineage>
</organism>
<comment type="caution">
    <text evidence="1">The sequence shown here is derived from an EMBL/GenBank/DDBJ whole genome shotgun (WGS) entry which is preliminary data.</text>
</comment>
<keyword evidence="2" id="KW-1185">Reference proteome</keyword>
<evidence type="ECO:0000313" key="1">
    <source>
        <dbReference type="EMBL" id="PRH82616.1"/>
    </source>
</evidence>
<dbReference type="OrthoDB" id="962301at2"/>
<dbReference type="Proteomes" id="UP000241736">
    <property type="component" value="Unassembled WGS sequence"/>
</dbReference>
<gene>
    <name evidence="1" type="ORF">C6N40_06485</name>
</gene>
<reference evidence="1 2" key="1">
    <citation type="submission" date="2018-03" db="EMBL/GenBank/DDBJ databases">
        <title>Arenimonas caeni sp. nov., isolated from activated sludge.</title>
        <authorList>
            <person name="Liu H."/>
        </authorList>
    </citation>
    <scope>NUCLEOTIDE SEQUENCE [LARGE SCALE GENOMIC DNA]</scope>
    <source>
        <strain evidence="2">z29</strain>
    </source>
</reference>
<evidence type="ECO:0000313" key="2">
    <source>
        <dbReference type="Proteomes" id="UP000241736"/>
    </source>
</evidence>
<sequence length="65" mass="7115">MDHVQDQVQRDLDDALAKATRRGIGLPFCEECDEPISLLRQGLGARLCVAHQSAKEAGQARGGRR</sequence>
<protein>
    <recommendedName>
        <fullName evidence="3">DksA C4-type domain-containing protein</fullName>
    </recommendedName>
</protein>